<dbReference type="PANTHER" id="PTHR30572:SF4">
    <property type="entry name" value="ABC TRANSPORTER PERMEASE YTRF"/>
    <property type="match status" value="1"/>
</dbReference>
<comment type="subcellular location">
    <subcellularLocation>
        <location evidence="1">Cell membrane</location>
        <topology evidence="1">Multi-pass membrane protein</topology>
    </subcellularLocation>
</comment>
<feature type="compositionally biased region" description="Basic and acidic residues" evidence="7">
    <location>
        <begin position="203"/>
        <end position="218"/>
    </location>
</feature>
<keyword evidence="11" id="KW-0449">Lipoprotein</keyword>
<dbReference type="AlphaFoldDB" id="A0A1H3MBI0"/>
<evidence type="ECO:0000256" key="2">
    <source>
        <dbReference type="ARBA" id="ARBA00022475"/>
    </source>
</evidence>
<accession>A0A1H3MBI0</accession>
<dbReference type="EMBL" id="FNPV01000004">
    <property type="protein sequence ID" value="SDY74051.1"/>
    <property type="molecule type" value="Genomic_DNA"/>
</dbReference>
<feature type="transmembrane region" description="Helical" evidence="8">
    <location>
        <begin position="405"/>
        <end position="429"/>
    </location>
</feature>
<dbReference type="Proteomes" id="UP000199230">
    <property type="component" value="Unassembled WGS sequence"/>
</dbReference>
<dbReference type="InterPro" id="IPR025857">
    <property type="entry name" value="MacB_PCD"/>
</dbReference>
<dbReference type="InterPro" id="IPR050250">
    <property type="entry name" value="Macrolide_Exporter_MacB"/>
</dbReference>
<name>A0A1H3MBI0_9FIRM</name>
<organism evidence="11 12">
    <name type="scientific">Tindallia californiensis</name>
    <dbReference type="NCBI Taxonomy" id="159292"/>
    <lineage>
        <taxon>Bacteria</taxon>
        <taxon>Bacillati</taxon>
        <taxon>Bacillota</taxon>
        <taxon>Clostridia</taxon>
        <taxon>Peptostreptococcales</taxon>
        <taxon>Tindalliaceae</taxon>
        <taxon>Tindallia</taxon>
    </lineage>
</organism>
<evidence type="ECO:0000256" key="8">
    <source>
        <dbReference type="SAM" id="Phobius"/>
    </source>
</evidence>
<evidence type="ECO:0000259" key="9">
    <source>
        <dbReference type="Pfam" id="PF02687"/>
    </source>
</evidence>
<feature type="transmembrane region" description="Helical" evidence="8">
    <location>
        <begin position="21"/>
        <end position="45"/>
    </location>
</feature>
<evidence type="ECO:0000256" key="6">
    <source>
        <dbReference type="ARBA" id="ARBA00038076"/>
    </source>
</evidence>
<keyword evidence="4 8" id="KW-1133">Transmembrane helix</keyword>
<dbReference type="GO" id="GO:0022857">
    <property type="term" value="F:transmembrane transporter activity"/>
    <property type="evidence" value="ECO:0007669"/>
    <property type="project" value="TreeGrafter"/>
</dbReference>
<evidence type="ECO:0000256" key="7">
    <source>
        <dbReference type="SAM" id="MobiDB-lite"/>
    </source>
</evidence>
<dbReference type="GO" id="GO:0005886">
    <property type="term" value="C:plasma membrane"/>
    <property type="evidence" value="ECO:0007669"/>
    <property type="project" value="UniProtKB-SubCell"/>
</dbReference>
<feature type="transmembrane region" description="Helical" evidence="8">
    <location>
        <begin position="361"/>
        <end position="385"/>
    </location>
</feature>
<keyword evidence="2" id="KW-1003">Cell membrane</keyword>
<gene>
    <name evidence="11" type="ORF">SAMN05192546_10471</name>
</gene>
<evidence type="ECO:0000313" key="11">
    <source>
        <dbReference type="EMBL" id="SDY74051.1"/>
    </source>
</evidence>
<comment type="similarity">
    <text evidence="6">Belongs to the ABC-4 integral membrane protein family.</text>
</comment>
<evidence type="ECO:0000313" key="12">
    <source>
        <dbReference type="Proteomes" id="UP000199230"/>
    </source>
</evidence>
<dbReference type="STRING" id="159292.SAMN05192546_10471"/>
<dbReference type="Pfam" id="PF12704">
    <property type="entry name" value="MacB_PCD"/>
    <property type="match status" value="1"/>
</dbReference>
<dbReference type="PANTHER" id="PTHR30572">
    <property type="entry name" value="MEMBRANE COMPONENT OF TRANSPORTER-RELATED"/>
    <property type="match status" value="1"/>
</dbReference>
<dbReference type="Pfam" id="PF02687">
    <property type="entry name" value="FtsX"/>
    <property type="match status" value="1"/>
</dbReference>
<dbReference type="InterPro" id="IPR003838">
    <property type="entry name" value="ABC3_permease_C"/>
</dbReference>
<protein>
    <submittedName>
        <fullName evidence="11">ABC-type transport system, involved in lipoprotein release, permease component</fullName>
    </submittedName>
</protein>
<keyword evidence="5 8" id="KW-0472">Membrane</keyword>
<evidence type="ECO:0000256" key="5">
    <source>
        <dbReference type="ARBA" id="ARBA00023136"/>
    </source>
</evidence>
<evidence type="ECO:0000256" key="3">
    <source>
        <dbReference type="ARBA" id="ARBA00022692"/>
    </source>
</evidence>
<evidence type="ECO:0000256" key="1">
    <source>
        <dbReference type="ARBA" id="ARBA00004651"/>
    </source>
</evidence>
<keyword evidence="3 8" id="KW-0812">Transmembrane</keyword>
<evidence type="ECO:0000259" key="10">
    <source>
        <dbReference type="Pfam" id="PF12704"/>
    </source>
</evidence>
<feature type="domain" description="MacB-like periplasmic core" evidence="10">
    <location>
        <begin position="21"/>
        <end position="163"/>
    </location>
</feature>
<feature type="region of interest" description="Disordered" evidence="7">
    <location>
        <begin position="199"/>
        <end position="218"/>
    </location>
</feature>
<proteinExistence type="inferred from homology"/>
<evidence type="ECO:0000256" key="4">
    <source>
        <dbReference type="ARBA" id="ARBA00022989"/>
    </source>
</evidence>
<reference evidence="11 12" key="1">
    <citation type="submission" date="2016-10" db="EMBL/GenBank/DDBJ databases">
        <authorList>
            <person name="de Groot N.N."/>
        </authorList>
    </citation>
    <scope>NUCLEOTIDE SEQUENCE [LARGE SCALE GENOMIC DNA]</scope>
    <source>
        <strain evidence="11 12">APO</strain>
    </source>
</reference>
<feature type="transmembrane region" description="Helical" evidence="8">
    <location>
        <begin position="315"/>
        <end position="340"/>
    </location>
</feature>
<dbReference type="RefSeq" id="WP_093312494.1">
    <property type="nucleotide sequence ID" value="NZ_FNPV01000004.1"/>
</dbReference>
<sequence>MNKLDLFKMSWDSLLRRKTRTILTILGVVIGTCSIIVMLSLGIAMDRGFQEFLQEMGDLTVIEVYPQGQFMGGSQSSSRTQQRQTQLNDATISSFNKIPGVKAVMATREKYMRIGAGRHIANVNVVGVDPEVMESFGFTAEEGRLLHANDRESIVFGRDVPHQFYNPRLRQSFHYGPPGEEPPPVDVLTSSLLITSDMSYGDRQTDRPDHTDDKEPLKHDVRGVGILERSHDQKDYQVFMSLSSFESILEQEQRHNRETQNRSQRDEYDGVRIKAASINEVDGILKFLQDQGFQTFSLTQILDDMKNTARMTQAILGGIGAVSLLVAAIGITNTMIMSIYERTREIGVMKVIGATLSDIKGLFLIEAGLIGFGGGLLGVCFSYLISYGLNQLGAGFMGPGSAQRLSIIPISLALAALLFSTVVGLIAGYSPARRAMKLSALEAIRND</sequence>
<keyword evidence="12" id="KW-1185">Reference proteome</keyword>
<dbReference type="OrthoDB" id="9770099at2"/>
<feature type="domain" description="ABC3 transporter permease C-terminal" evidence="9">
    <location>
        <begin position="319"/>
        <end position="439"/>
    </location>
</feature>